<dbReference type="InterPro" id="IPR013525">
    <property type="entry name" value="ABC2_TM"/>
</dbReference>
<evidence type="ECO:0000259" key="6">
    <source>
        <dbReference type="PROSITE" id="PS51012"/>
    </source>
</evidence>
<gene>
    <name evidence="7" type="ORF">MNBD_ACTINO01-2508</name>
</gene>
<evidence type="ECO:0000256" key="3">
    <source>
        <dbReference type="ARBA" id="ARBA00022989"/>
    </source>
</evidence>
<dbReference type="PROSITE" id="PS51012">
    <property type="entry name" value="ABC_TM2"/>
    <property type="match status" value="1"/>
</dbReference>
<proteinExistence type="predicted"/>
<reference evidence="7" key="1">
    <citation type="submission" date="2018-06" db="EMBL/GenBank/DDBJ databases">
        <authorList>
            <person name="Zhirakovskaya E."/>
        </authorList>
    </citation>
    <scope>NUCLEOTIDE SEQUENCE</scope>
</reference>
<dbReference type="InterPro" id="IPR051784">
    <property type="entry name" value="Nod_factor_ABC_transporter"/>
</dbReference>
<keyword evidence="4 5" id="KW-0472">Membrane</keyword>
<feature type="transmembrane region" description="Helical" evidence="5">
    <location>
        <begin position="173"/>
        <end position="192"/>
    </location>
</feature>
<feature type="transmembrane region" description="Helical" evidence="5">
    <location>
        <begin position="117"/>
        <end position="135"/>
    </location>
</feature>
<feature type="transmembrane region" description="Helical" evidence="5">
    <location>
        <begin position="233"/>
        <end position="254"/>
    </location>
</feature>
<keyword evidence="3 5" id="KW-1133">Transmembrane helix</keyword>
<feature type="transmembrane region" description="Helical" evidence="5">
    <location>
        <begin position="60"/>
        <end position="80"/>
    </location>
</feature>
<evidence type="ECO:0000256" key="5">
    <source>
        <dbReference type="SAM" id="Phobius"/>
    </source>
</evidence>
<dbReference type="GO" id="GO:0140359">
    <property type="term" value="F:ABC-type transporter activity"/>
    <property type="evidence" value="ECO:0007669"/>
    <property type="project" value="InterPro"/>
</dbReference>
<evidence type="ECO:0000256" key="1">
    <source>
        <dbReference type="ARBA" id="ARBA00004141"/>
    </source>
</evidence>
<evidence type="ECO:0000256" key="2">
    <source>
        <dbReference type="ARBA" id="ARBA00022692"/>
    </source>
</evidence>
<feature type="transmembrane region" description="Helical" evidence="5">
    <location>
        <begin position="141"/>
        <end position="166"/>
    </location>
</feature>
<dbReference type="EMBL" id="UOEI01000640">
    <property type="protein sequence ID" value="VAW08807.1"/>
    <property type="molecule type" value="Genomic_DNA"/>
</dbReference>
<sequence length="275" mass="29566">MSDRPKMTSLVVVQNRYQNKIFFRTPIAAFFTIFFPLMIFVVFALVFGNDYIESLGVTTAQYFAPAMAVFAAVSASYTNIATTTAYQRDLGILKRVRGTPLPASVYMGGKILSAVEIAFLSVVVMMTIGVAFYGVEIYARTLPAVIVTFLVGVGTFAALGLLVAAVVPSGEGATAITNATLLPLAFISGVFFPSTGDSPAWLDTIANIFPLKHFVEPFVTAFNPTYTGSGWDWASLAYMAVWGIGATALAVRLFKWESPAGGGSQRKRRRSPSTS</sequence>
<dbReference type="InterPro" id="IPR000412">
    <property type="entry name" value="ABC_2_transport"/>
</dbReference>
<feature type="transmembrane region" description="Helical" evidence="5">
    <location>
        <begin position="21"/>
        <end position="48"/>
    </location>
</feature>
<accession>A0A3B0T646</accession>
<feature type="domain" description="ABC transmembrane type-2" evidence="6">
    <location>
        <begin position="27"/>
        <end position="257"/>
    </location>
</feature>
<protein>
    <recommendedName>
        <fullName evidence="6">ABC transmembrane type-2 domain-containing protein</fullName>
    </recommendedName>
</protein>
<dbReference type="InterPro" id="IPR047817">
    <property type="entry name" value="ABC2_TM_bact-type"/>
</dbReference>
<keyword evidence="2 5" id="KW-0812">Transmembrane</keyword>
<dbReference type="PANTHER" id="PTHR43229:SF2">
    <property type="entry name" value="NODULATION PROTEIN J"/>
    <property type="match status" value="1"/>
</dbReference>
<dbReference type="Pfam" id="PF01061">
    <property type="entry name" value="ABC2_membrane"/>
    <property type="match status" value="1"/>
</dbReference>
<name>A0A3B0T646_9ZZZZ</name>
<organism evidence="7">
    <name type="scientific">hydrothermal vent metagenome</name>
    <dbReference type="NCBI Taxonomy" id="652676"/>
    <lineage>
        <taxon>unclassified sequences</taxon>
        <taxon>metagenomes</taxon>
        <taxon>ecological metagenomes</taxon>
    </lineage>
</organism>
<dbReference type="PANTHER" id="PTHR43229">
    <property type="entry name" value="NODULATION PROTEIN J"/>
    <property type="match status" value="1"/>
</dbReference>
<dbReference type="PIRSF" id="PIRSF006648">
    <property type="entry name" value="DrrB"/>
    <property type="match status" value="1"/>
</dbReference>
<comment type="subcellular location">
    <subcellularLocation>
        <location evidence="1">Membrane</location>
        <topology evidence="1">Multi-pass membrane protein</topology>
    </subcellularLocation>
</comment>
<dbReference type="AlphaFoldDB" id="A0A3B0T646"/>
<evidence type="ECO:0000313" key="7">
    <source>
        <dbReference type="EMBL" id="VAW08807.1"/>
    </source>
</evidence>
<dbReference type="GO" id="GO:0043190">
    <property type="term" value="C:ATP-binding cassette (ABC) transporter complex"/>
    <property type="evidence" value="ECO:0007669"/>
    <property type="project" value="InterPro"/>
</dbReference>
<evidence type="ECO:0000256" key="4">
    <source>
        <dbReference type="ARBA" id="ARBA00023136"/>
    </source>
</evidence>